<gene>
    <name evidence="4" type="ORF">MWH26_08950</name>
</gene>
<evidence type="ECO:0000313" key="4">
    <source>
        <dbReference type="EMBL" id="UPL51019.1"/>
    </source>
</evidence>
<dbReference type="Gene3D" id="2.60.120.1620">
    <property type="match status" value="1"/>
</dbReference>
<feature type="signal peptide" evidence="2">
    <location>
        <begin position="1"/>
        <end position="32"/>
    </location>
</feature>
<dbReference type="EMBL" id="CP095848">
    <property type="protein sequence ID" value="UPL51019.1"/>
    <property type="molecule type" value="Genomic_DNA"/>
</dbReference>
<feature type="domain" description="Gylcosyl hydrolase 115 C-terminal" evidence="3">
    <location>
        <begin position="701"/>
        <end position="873"/>
    </location>
</feature>
<sequence>MSICSFRRPFSARRFKGVLVALLLLTCPAVWAQTTLPGTEAYVSGKKSKGSFPLVAARRAAALYASPADWPGVLRAARDLQADINRVTTLTPTLTTDKAPSGQQVVLIGTIGKSPLIDGLVQAGKLNVAGVAGKWETFVVEVVDKPLPGVEQALVIAGSDKRGTIFGIYDLSLQMGVSPWYWWADVPTKPQSALYVGAGRHTQGTPQVKYRGIFINDEAPALQNWAKEKFGGVNSKMYSHMFELILRLKGNYLWPAMWGNMFNVDDPQNPVLADEYGIVMGTSHHEPLTRAHEEWKHAGKGPWNYQTNAATLQEFWRGGMQRMGTRENIVSIGMRGDGDEPMSQESNIALLERIVADQRRIIAETTGKPAEQTPQLWALYKEVQDYYDKGMRVPDDVTLLLCDDNWGNLRKLPKLAEKPRAGGYGIYYHFDYVGGPRNYKWLNTNPLPRIWEQMHLAHAYGANQIWIVNVGDLKPMELPISFFLDYAWNPARLAADQVDDYTRQWAAQQFGEKHAAGIADILAKYAKYNARRKPELLSPTTYSLTNYHEFQTVVADYQTLLTQAEQIGRQLPAQHQDAYFQLVLHPVAACANLNELYYTVALNREAAKNGQANTNALAEKAKALFAKDADISRRYHALAGGKWNHMMDQTHIGYTIWQQPEKNVMPAVQTLAQPTTAASAVTPAQPAPVKKSPTTSAAGAVFMEVDGYVSMEAEHYSKAVNGGGVSWQTIPDLGRTLSGVTTFPATAPAQNPTASSPCLEYRVRLTSPGPVTVHAYLAPTLDFTNSQGLRYAVSFDDEAPQIINLHTGLVADNGNRPWERAVAENIIIKTSVHTLAAPGEHVLRFWRVDPGVVLEKLVVDMGGLKPSYLGPPESPRGPVATP</sequence>
<dbReference type="Pfam" id="PF17829">
    <property type="entry name" value="GH115_C"/>
    <property type="match status" value="1"/>
</dbReference>
<dbReference type="PANTHER" id="PTHR37842:SF2">
    <property type="entry name" value="GYLCOSYL HYDROLASE 115 C-TERMINAL DOMAIN-CONTAINING PROTEIN"/>
    <property type="match status" value="1"/>
</dbReference>
<evidence type="ECO:0000256" key="1">
    <source>
        <dbReference type="ARBA" id="ARBA00022801"/>
    </source>
</evidence>
<evidence type="ECO:0000259" key="3">
    <source>
        <dbReference type="Pfam" id="PF17829"/>
    </source>
</evidence>
<dbReference type="Gene3D" id="3.20.20.520">
    <property type="entry name" value="Glycosyl hydrolase family 115"/>
    <property type="match status" value="1"/>
</dbReference>
<dbReference type="GO" id="GO:0016787">
    <property type="term" value="F:hydrolase activity"/>
    <property type="evidence" value="ECO:0007669"/>
    <property type="project" value="UniProtKB-KW"/>
</dbReference>
<dbReference type="PANTHER" id="PTHR37842">
    <property type="match status" value="1"/>
</dbReference>
<evidence type="ECO:0000313" key="5">
    <source>
        <dbReference type="Proteomes" id="UP000829647"/>
    </source>
</evidence>
<accession>A0ABY4JGC3</accession>
<proteinExistence type="predicted"/>
<feature type="chain" id="PRO_5045542987" evidence="2">
    <location>
        <begin position="33"/>
        <end position="882"/>
    </location>
</feature>
<reference evidence="4 5" key="1">
    <citation type="submission" date="2022-04" db="EMBL/GenBank/DDBJ databases">
        <title>Hymenobacter sp. isolated from the air.</title>
        <authorList>
            <person name="Won M."/>
            <person name="Lee C.-M."/>
            <person name="Woen H.-Y."/>
            <person name="Kwon S.-W."/>
        </authorList>
    </citation>
    <scope>NUCLEOTIDE SEQUENCE [LARGE SCALE GENOMIC DNA]</scope>
    <source>
        <strain evidence="5">5516 S-25</strain>
    </source>
</reference>
<dbReference type="Proteomes" id="UP000829647">
    <property type="component" value="Chromosome"/>
</dbReference>
<keyword evidence="5" id="KW-1185">Reference proteome</keyword>
<dbReference type="RefSeq" id="WP_247976931.1">
    <property type="nucleotide sequence ID" value="NZ_CP095848.1"/>
</dbReference>
<dbReference type="InterPro" id="IPR029018">
    <property type="entry name" value="Hex-like_dom2"/>
</dbReference>
<organism evidence="4 5">
    <name type="scientific">Hymenobacter sublimis</name>
    <dbReference type="NCBI Taxonomy" id="2933777"/>
    <lineage>
        <taxon>Bacteria</taxon>
        <taxon>Pseudomonadati</taxon>
        <taxon>Bacteroidota</taxon>
        <taxon>Cytophagia</taxon>
        <taxon>Cytophagales</taxon>
        <taxon>Hymenobacteraceae</taxon>
        <taxon>Hymenobacter</taxon>
    </lineage>
</organism>
<dbReference type="Gene3D" id="3.30.379.10">
    <property type="entry name" value="Chitobiase/beta-hexosaminidase domain 2-like"/>
    <property type="match status" value="1"/>
</dbReference>
<dbReference type="InterPro" id="IPR042301">
    <property type="entry name" value="GH115_sf"/>
</dbReference>
<dbReference type="Gene3D" id="1.20.58.2150">
    <property type="match status" value="1"/>
</dbReference>
<dbReference type="InterPro" id="IPR041437">
    <property type="entry name" value="GH115_C"/>
</dbReference>
<dbReference type="SUPFAM" id="SSF55545">
    <property type="entry name" value="beta-N-acetylhexosaminidase-like domain"/>
    <property type="match status" value="1"/>
</dbReference>
<keyword evidence="2" id="KW-0732">Signal</keyword>
<protein>
    <submittedName>
        <fullName evidence="4">Glycosyl hydrolase 115 family protein</fullName>
    </submittedName>
</protein>
<keyword evidence="1 4" id="KW-0378">Hydrolase</keyword>
<evidence type="ECO:0000256" key="2">
    <source>
        <dbReference type="SAM" id="SignalP"/>
    </source>
</evidence>
<dbReference type="Pfam" id="PF15979">
    <property type="entry name" value="Glyco_hydro_115"/>
    <property type="match status" value="1"/>
</dbReference>
<name>A0ABY4JGC3_9BACT</name>
<dbReference type="InterPro" id="IPR031924">
    <property type="entry name" value="GH115"/>
</dbReference>